<sequence length="92" mass="10344">MKVHSGADIHLQLLEDPMLDQMDTWRRLWPCGTPVLKQDPGRTCRLLRRGAHVEQVHCAVQSKRPPTGTLEESYSRGKHTLADGGLPCGFVR</sequence>
<keyword evidence="2" id="KW-1185">Reference proteome</keyword>
<accession>A0ABQ9D6R2</accession>
<evidence type="ECO:0000313" key="2">
    <source>
        <dbReference type="Proteomes" id="UP001145742"/>
    </source>
</evidence>
<comment type="caution">
    <text evidence="1">The sequence shown here is derived from an EMBL/GenBank/DDBJ whole genome shotgun (WGS) entry which is preliminary data.</text>
</comment>
<name>A0ABQ9D6R2_9PASS</name>
<reference evidence="1" key="1">
    <citation type="submission" date="2019-10" db="EMBL/GenBank/DDBJ databases">
        <authorList>
            <person name="Soares A.E.R."/>
            <person name="Aleixo A."/>
            <person name="Schneider P."/>
            <person name="Miyaki C.Y."/>
            <person name="Schneider M.P."/>
            <person name="Mello C."/>
            <person name="Vasconcelos A.T.R."/>
        </authorList>
    </citation>
    <scope>NUCLEOTIDE SEQUENCE</scope>
    <source>
        <tissue evidence="1">Muscle</tissue>
    </source>
</reference>
<gene>
    <name evidence="1" type="ORF">WISP_92151</name>
</gene>
<dbReference type="Proteomes" id="UP001145742">
    <property type="component" value="Unassembled WGS sequence"/>
</dbReference>
<protein>
    <submittedName>
        <fullName evidence="1">Uncharacterized protein</fullName>
    </submittedName>
</protein>
<proteinExistence type="predicted"/>
<evidence type="ECO:0000313" key="1">
    <source>
        <dbReference type="EMBL" id="KAJ7413295.1"/>
    </source>
</evidence>
<dbReference type="EMBL" id="WHWB01034150">
    <property type="protein sequence ID" value="KAJ7413295.1"/>
    <property type="molecule type" value="Genomic_DNA"/>
</dbReference>
<organism evidence="1 2">
    <name type="scientific">Willisornis vidua</name>
    <name type="common">Xingu scale-backed antbird</name>
    <dbReference type="NCBI Taxonomy" id="1566151"/>
    <lineage>
        <taxon>Eukaryota</taxon>
        <taxon>Metazoa</taxon>
        <taxon>Chordata</taxon>
        <taxon>Craniata</taxon>
        <taxon>Vertebrata</taxon>
        <taxon>Euteleostomi</taxon>
        <taxon>Archelosauria</taxon>
        <taxon>Archosauria</taxon>
        <taxon>Dinosauria</taxon>
        <taxon>Saurischia</taxon>
        <taxon>Theropoda</taxon>
        <taxon>Coelurosauria</taxon>
        <taxon>Aves</taxon>
        <taxon>Neognathae</taxon>
        <taxon>Neoaves</taxon>
        <taxon>Telluraves</taxon>
        <taxon>Australaves</taxon>
        <taxon>Passeriformes</taxon>
        <taxon>Thamnophilidae</taxon>
        <taxon>Willisornis</taxon>
    </lineage>
</organism>